<protein>
    <recommendedName>
        <fullName evidence="3">DUF1501 domain-containing protein</fullName>
    </recommendedName>
</protein>
<proteinExistence type="predicted"/>
<accession>A0A5B9MNE8</accession>
<dbReference type="PANTHER" id="PTHR43737:SF1">
    <property type="entry name" value="DUF1501 DOMAIN-CONTAINING PROTEIN"/>
    <property type="match status" value="1"/>
</dbReference>
<reference evidence="1 2" key="1">
    <citation type="submission" date="2019-02" db="EMBL/GenBank/DDBJ databases">
        <title>Planctomycetal bacteria perform biofilm scaping via a novel small molecule.</title>
        <authorList>
            <person name="Jeske O."/>
            <person name="Boedeker C."/>
            <person name="Wiegand S."/>
            <person name="Breitling P."/>
            <person name="Kallscheuer N."/>
            <person name="Jogler M."/>
            <person name="Rohde M."/>
            <person name="Petersen J."/>
            <person name="Medema M.H."/>
            <person name="Surup F."/>
            <person name="Jogler C."/>
        </authorList>
    </citation>
    <scope>NUCLEOTIDE SEQUENCE [LARGE SCALE GENOMIC DNA]</scope>
    <source>
        <strain evidence="1 2">Mal15</strain>
    </source>
</reference>
<evidence type="ECO:0000313" key="2">
    <source>
        <dbReference type="Proteomes" id="UP000321353"/>
    </source>
</evidence>
<evidence type="ECO:0008006" key="3">
    <source>
        <dbReference type="Google" id="ProtNLM"/>
    </source>
</evidence>
<evidence type="ECO:0000313" key="1">
    <source>
        <dbReference type="EMBL" id="QEG01591.1"/>
    </source>
</evidence>
<dbReference type="AlphaFoldDB" id="A0A5B9MNE8"/>
<dbReference type="Proteomes" id="UP000321353">
    <property type="component" value="Chromosome"/>
</dbReference>
<gene>
    <name evidence="1" type="ORF">Mal15_56680</name>
</gene>
<dbReference type="SUPFAM" id="SSF53649">
    <property type="entry name" value="Alkaline phosphatase-like"/>
    <property type="match status" value="1"/>
</dbReference>
<dbReference type="PANTHER" id="PTHR43737">
    <property type="entry name" value="BLL7424 PROTEIN"/>
    <property type="match status" value="1"/>
</dbReference>
<dbReference type="RefSeq" id="WP_147870651.1">
    <property type="nucleotide sequence ID" value="NZ_CP036264.1"/>
</dbReference>
<sequence length="428" mass="47092">MNRFSNPCCSRRTAIKIGTLGFGLGLGDYFRLANASETRSTDRSAVLVFLKGGPSHQDTFDMKPDAPAEYRGEFRPIRTNVPGIEICEHLPRLANCADQYSILRGISHNLADHSIGTSYLLTGNRPTPTVQYPMYGSVVSHQHAAVRDIPSFVSIDRPLGGPGFLGPEYGPLSTGEKPQHGLPFRVRGISLDDGLSIERYRSRAALAEDFDTLFRGVESLDDQVRSMDRFQRQAFDLISSPRCRDAMDLAKEPESETQRFGKHEFGQSLMMTARLVEAGVRFVTVILEDWDTHQENFNELGGRLLPPLDQGLSAFLDRLNQRGMLQSTTVLVTGEFGRTPKINNKAGRDHWARAMTSILAGAGVSTGQVVGETNDKAEEPVGTGFTPDDLAATFYSALGIDPKMEFDSNVGRPITLVRDGKPISRILS</sequence>
<name>A0A5B9MNE8_9BACT</name>
<organism evidence="1 2">
    <name type="scientific">Stieleria maiorica</name>
    <dbReference type="NCBI Taxonomy" id="2795974"/>
    <lineage>
        <taxon>Bacteria</taxon>
        <taxon>Pseudomonadati</taxon>
        <taxon>Planctomycetota</taxon>
        <taxon>Planctomycetia</taxon>
        <taxon>Pirellulales</taxon>
        <taxon>Pirellulaceae</taxon>
        <taxon>Stieleria</taxon>
    </lineage>
</organism>
<dbReference type="InterPro" id="IPR010869">
    <property type="entry name" value="DUF1501"/>
</dbReference>
<dbReference type="Pfam" id="PF07394">
    <property type="entry name" value="DUF1501"/>
    <property type="match status" value="1"/>
</dbReference>
<dbReference type="EMBL" id="CP036264">
    <property type="protein sequence ID" value="QEG01591.1"/>
    <property type="molecule type" value="Genomic_DNA"/>
</dbReference>
<dbReference type="KEGG" id="smam:Mal15_56680"/>
<dbReference type="InterPro" id="IPR017850">
    <property type="entry name" value="Alkaline_phosphatase_core_sf"/>
</dbReference>
<keyword evidence="2" id="KW-1185">Reference proteome</keyword>